<organism evidence="2 3">
    <name type="scientific">Rothia nasimurium</name>
    <dbReference type="NCBI Taxonomy" id="85336"/>
    <lineage>
        <taxon>Bacteria</taxon>
        <taxon>Bacillati</taxon>
        <taxon>Actinomycetota</taxon>
        <taxon>Actinomycetes</taxon>
        <taxon>Micrococcales</taxon>
        <taxon>Micrococcaceae</taxon>
        <taxon>Rothia</taxon>
    </lineage>
</organism>
<evidence type="ECO:0000256" key="1">
    <source>
        <dbReference type="SAM" id="SignalP"/>
    </source>
</evidence>
<dbReference type="GO" id="GO:0008237">
    <property type="term" value="F:metallopeptidase activity"/>
    <property type="evidence" value="ECO:0007669"/>
    <property type="project" value="InterPro"/>
</dbReference>
<dbReference type="SUPFAM" id="SSF55486">
    <property type="entry name" value="Metalloproteases ('zincins'), catalytic domain"/>
    <property type="match status" value="1"/>
</dbReference>
<dbReference type="Proteomes" id="UP000297951">
    <property type="component" value="Unassembled WGS sequence"/>
</dbReference>
<name>A0A4Y9F0P1_9MICC</name>
<dbReference type="OrthoDB" id="369088at2"/>
<dbReference type="InterPro" id="IPR024079">
    <property type="entry name" value="MetalloPept_cat_dom_sf"/>
</dbReference>
<dbReference type="RefSeq" id="WP_135013791.1">
    <property type="nucleotide sequence ID" value="NZ_JADGLK010000052.1"/>
</dbReference>
<evidence type="ECO:0000313" key="2">
    <source>
        <dbReference type="EMBL" id="TFU20600.1"/>
    </source>
</evidence>
<accession>A0A4Y9F0P1</accession>
<dbReference type="InterPro" id="IPR028994">
    <property type="entry name" value="Integrin_alpha_N"/>
</dbReference>
<feature type="chain" id="PRO_5021198693" evidence="1">
    <location>
        <begin position="28"/>
        <end position="366"/>
    </location>
</feature>
<keyword evidence="1" id="KW-0732">Signal</keyword>
<gene>
    <name evidence="2" type="ORF">E4U03_11055</name>
</gene>
<reference evidence="2 3" key="1">
    <citation type="submission" date="2019-03" db="EMBL/GenBank/DDBJ databases">
        <title>Diversity of the mouse oral microbiome.</title>
        <authorList>
            <person name="Joseph S."/>
            <person name="Aduse-Opoku J."/>
            <person name="Curtis M."/>
            <person name="Wade W."/>
            <person name="Hashim A."/>
        </authorList>
    </citation>
    <scope>NUCLEOTIDE SEQUENCE [LARGE SCALE GENOMIC DNA]</scope>
    <source>
        <strain evidence="3">irhom_31</strain>
    </source>
</reference>
<sequence length="366" mass="39508">MSLSRKLATAAVAAMAFTGLSAPIASAVTIDTDGDKLLDVWETEGYDYNNDGVIDIDFAAMGADPYRKDLFVEMDYMPGLLASEAELGTIVQTFADMPIWNPNGTTGITIHLDAGSIYPAYDLGGGNEIPHQGFNGLGDVNTLRGTNSDPARAGVFHYMIWGDYYGTSGSSGSGYYPGRTFMVTVGPTHWGKASSAIRVGTFIHELGHNLGLNHGGTDGTNYKPNYTSIMNYKYQLEGVRRTDGSVYYGYSTRVGMTIDETAVVESKGAGNAARGFSIHYGTRYWNAHQGIDFDQDGVVETTAQQIDVNRDGTIGKLTAPNDLITMKFQAQSSAPGISPYEQQEPEIENNEMTADLARQLGYLPAE</sequence>
<evidence type="ECO:0000313" key="3">
    <source>
        <dbReference type="Proteomes" id="UP000297951"/>
    </source>
</evidence>
<dbReference type="AlphaFoldDB" id="A0A4Y9F0P1"/>
<comment type="caution">
    <text evidence="2">The sequence shown here is derived from an EMBL/GenBank/DDBJ whole genome shotgun (WGS) entry which is preliminary data.</text>
</comment>
<proteinExistence type="predicted"/>
<feature type="signal peptide" evidence="1">
    <location>
        <begin position="1"/>
        <end position="27"/>
    </location>
</feature>
<dbReference type="Gene3D" id="3.40.390.10">
    <property type="entry name" value="Collagenase (Catalytic Domain)"/>
    <property type="match status" value="1"/>
</dbReference>
<protein>
    <submittedName>
        <fullName evidence="2">C4-dicarboxylate ABC transporter substrate-binding protein</fullName>
    </submittedName>
</protein>
<dbReference type="EMBL" id="SPQC01000052">
    <property type="protein sequence ID" value="TFU20600.1"/>
    <property type="molecule type" value="Genomic_DNA"/>
</dbReference>
<dbReference type="SUPFAM" id="SSF69318">
    <property type="entry name" value="Integrin alpha N-terminal domain"/>
    <property type="match status" value="1"/>
</dbReference>